<protein>
    <submittedName>
        <fullName evidence="6">Tetracycline repressor protein class H</fullName>
    </submittedName>
</protein>
<dbReference type="PANTHER" id="PTHR30055">
    <property type="entry name" value="HTH-TYPE TRANSCRIPTIONAL REGULATOR RUTR"/>
    <property type="match status" value="1"/>
</dbReference>
<evidence type="ECO:0000313" key="6">
    <source>
        <dbReference type="EMBL" id="QYC42595.1"/>
    </source>
</evidence>
<reference evidence="6 7" key="1">
    <citation type="journal article" date="2021" name="ACS Chem. Biol.">
        <title>Genomic-Led Discovery of a Novel Glycopeptide Antibiotic by Nonomuraea coxensis DSM 45129.</title>
        <authorList>
            <person name="Yushchuk O."/>
            <person name="Vior N.M."/>
            <person name="Andreo-Vidal A."/>
            <person name="Berini F."/>
            <person name="Ruckert C."/>
            <person name="Busche T."/>
            <person name="Binda E."/>
            <person name="Kalinowski J."/>
            <person name="Truman A.W."/>
            <person name="Marinelli F."/>
        </authorList>
    </citation>
    <scope>NUCLEOTIDE SEQUENCE [LARGE SCALE GENOMIC DNA]</scope>
    <source>
        <strain evidence="6 7">DSM 45129</strain>
    </source>
</reference>
<dbReference type="InterPro" id="IPR009057">
    <property type="entry name" value="Homeodomain-like_sf"/>
</dbReference>
<dbReference type="SUPFAM" id="SSF46689">
    <property type="entry name" value="Homeodomain-like"/>
    <property type="match status" value="1"/>
</dbReference>
<dbReference type="RefSeq" id="WP_020541082.1">
    <property type="nucleotide sequence ID" value="NZ_CP068985.1"/>
</dbReference>
<gene>
    <name evidence="6" type="primary">tetR8</name>
    <name evidence="6" type="ORF">Nocox_24960</name>
</gene>
<keyword evidence="1" id="KW-0805">Transcription regulation</keyword>
<keyword evidence="3" id="KW-0804">Transcription</keyword>
<evidence type="ECO:0000256" key="2">
    <source>
        <dbReference type="ARBA" id="ARBA00023125"/>
    </source>
</evidence>
<dbReference type="Gene3D" id="1.10.357.10">
    <property type="entry name" value="Tetracycline Repressor, domain 2"/>
    <property type="match status" value="1"/>
</dbReference>
<evidence type="ECO:0000256" key="4">
    <source>
        <dbReference type="PROSITE-ProRule" id="PRU00335"/>
    </source>
</evidence>
<dbReference type="Proteomes" id="UP000824681">
    <property type="component" value="Chromosome"/>
</dbReference>
<accession>A0ABX8U4H0</accession>
<evidence type="ECO:0000259" key="5">
    <source>
        <dbReference type="PROSITE" id="PS50977"/>
    </source>
</evidence>
<dbReference type="SUPFAM" id="SSF48498">
    <property type="entry name" value="Tetracyclin repressor-like, C-terminal domain"/>
    <property type="match status" value="1"/>
</dbReference>
<dbReference type="EMBL" id="CP068985">
    <property type="protein sequence ID" value="QYC42595.1"/>
    <property type="molecule type" value="Genomic_DNA"/>
</dbReference>
<dbReference type="PROSITE" id="PS50977">
    <property type="entry name" value="HTH_TETR_2"/>
    <property type="match status" value="1"/>
</dbReference>
<dbReference type="Pfam" id="PF13305">
    <property type="entry name" value="TetR_C_33"/>
    <property type="match status" value="1"/>
</dbReference>
<dbReference type="InterPro" id="IPR050109">
    <property type="entry name" value="HTH-type_TetR-like_transc_reg"/>
</dbReference>
<feature type="domain" description="HTH tetR-type" evidence="5">
    <location>
        <begin position="10"/>
        <end position="70"/>
    </location>
</feature>
<evidence type="ECO:0000313" key="7">
    <source>
        <dbReference type="Proteomes" id="UP000824681"/>
    </source>
</evidence>
<keyword evidence="7" id="KW-1185">Reference proteome</keyword>
<keyword evidence="2 4" id="KW-0238">DNA-binding</keyword>
<dbReference type="InterPro" id="IPR036271">
    <property type="entry name" value="Tet_transcr_reg_TetR-rel_C_sf"/>
</dbReference>
<evidence type="ECO:0000256" key="1">
    <source>
        <dbReference type="ARBA" id="ARBA00023015"/>
    </source>
</evidence>
<organism evidence="6 7">
    <name type="scientific">Nonomuraea coxensis DSM 45129</name>
    <dbReference type="NCBI Taxonomy" id="1122611"/>
    <lineage>
        <taxon>Bacteria</taxon>
        <taxon>Bacillati</taxon>
        <taxon>Actinomycetota</taxon>
        <taxon>Actinomycetes</taxon>
        <taxon>Streptosporangiales</taxon>
        <taxon>Streptosporangiaceae</taxon>
        <taxon>Nonomuraea</taxon>
    </lineage>
</organism>
<dbReference type="PANTHER" id="PTHR30055:SF207">
    <property type="entry name" value="HTH-TYPE TRANSCRIPTIONAL REPRESSOR FATR"/>
    <property type="match status" value="1"/>
</dbReference>
<proteinExistence type="predicted"/>
<sequence>MAVSARRGTPLNIDEISAAALRLVDAGGVEGLSMRKLAAELAVNPMSLYHHVESKEALLELVCATAARRMSLPSDDGRPWQEQLRALALAYHRHARQHPALWIYVHGHPRMVADRRMSLWQVLERILRLAGVPEEELRRTSDVLYAFVSGIISSQLRGHLPDDPEETGRSLNIAVELIVRGLEGGAAGAGARG</sequence>
<feature type="DNA-binding region" description="H-T-H motif" evidence="4">
    <location>
        <begin position="33"/>
        <end position="52"/>
    </location>
</feature>
<dbReference type="InterPro" id="IPR025996">
    <property type="entry name" value="MT1864/Rv1816-like_C"/>
</dbReference>
<name>A0ABX8U4H0_9ACTN</name>
<dbReference type="Pfam" id="PF00440">
    <property type="entry name" value="TetR_N"/>
    <property type="match status" value="1"/>
</dbReference>
<evidence type="ECO:0000256" key="3">
    <source>
        <dbReference type="ARBA" id="ARBA00023163"/>
    </source>
</evidence>
<dbReference type="InterPro" id="IPR001647">
    <property type="entry name" value="HTH_TetR"/>
</dbReference>